<evidence type="ECO:0000256" key="1">
    <source>
        <dbReference type="ARBA" id="ARBA00004651"/>
    </source>
</evidence>
<keyword evidence="5 6" id="KW-0472">Membrane</keyword>
<evidence type="ECO:0000259" key="7">
    <source>
        <dbReference type="PROSITE" id="PS50850"/>
    </source>
</evidence>
<dbReference type="PANTHER" id="PTHR42718:SF9">
    <property type="entry name" value="MAJOR FACILITATOR SUPERFAMILY MULTIDRUG TRANSPORTER MFSC"/>
    <property type="match status" value="1"/>
</dbReference>
<keyword evidence="4 6" id="KW-1133">Transmembrane helix</keyword>
<dbReference type="PROSITE" id="PS50850">
    <property type="entry name" value="MFS"/>
    <property type="match status" value="1"/>
</dbReference>
<evidence type="ECO:0000313" key="9">
    <source>
        <dbReference type="Proteomes" id="UP000612585"/>
    </source>
</evidence>
<gene>
    <name evidence="8" type="primary">mmr</name>
    <name evidence="8" type="ORF">Vau01_039120</name>
</gene>
<evidence type="ECO:0000256" key="2">
    <source>
        <dbReference type="ARBA" id="ARBA00022448"/>
    </source>
</evidence>
<dbReference type="GO" id="GO:0005886">
    <property type="term" value="C:plasma membrane"/>
    <property type="evidence" value="ECO:0007669"/>
    <property type="project" value="UniProtKB-SubCell"/>
</dbReference>
<dbReference type="InterPro" id="IPR011701">
    <property type="entry name" value="MFS"/>
</dbReference>
<dbReference type="PANTHER" id="PTHR42718">
    <property type="entry name" value="MAJOR FACILITATOR SUPERFAMILY MULTIDRUG TRANSPORTER MFSC"/>
    <property type="match status" value="1"/>
</dbReference>
<feature type="transmembrane region" description="Helical" evidence="6">
    <location>
        <begin position="94"/>
        <end position="116"/>
    </location>
</feature>
<reference evidence="8" key="1">
    <citation type="submission" date="2021-01" db="EMBL/GenBank/DDBJ databases">
        <title>Whole genome shotgun sequence of Virgisporangium aurantiacum NBRC 16421.</title>
        <authorList>
            <person name="Komaki H."/>
            <person name="Tamura T."/>
        </authorList>
    </citation>
    <scope>NUCLEOTIDE SEQUENCE</scope>
    <source>
        <strain evidence="8">NBRC 16421</strain>
    </source>
</reference>
<feature type="transmembrane region" description="Helical" evidence="6">
    <location>
        <begin position="411"/>
        <end position="428"/>
    </location>
</feature>
<feature type="transmembrane region" description="Helical" evidence="6">
    <location>
        <begin position="188"/>
        <end position="210"/>
    </location>
</feature>
<organism evidence="8 9">
    <name type="scientific">Virgisporangium aurantiacum</name>
    <dbReference type="NCBI Taxonomy" id="175570"/>
    <lineage>
        <taxon>Bacteria</taxon>
        <taxon>Bacillati</taxon>
        <taxon>Actinomycetota</taxon>
        <taxon>Actinomycetes</taxon>
        <taxon>Micromonosporales</taxon>
        <taxon>Micromonosporaceae</taxon>
        <taxon>Virgisporangium</taxon>
    </lineage>
</organism>
<feature type="transmembrane region" description="Helical" evidence="6">
    <location>
        <begin position="282"/>
        <end position="302"/>
    </location>
</feature>
<feature type="transmembrane region" description="Helical" evidence="6">
    <location>
        <begin position="34"/>
        <end position="57"/>
    </location>
</feature>
<feature type="transmembrane region" description="Helical" evidence="6">
    <location>
        <begin position="387"/>
        <end position="405"/>
    </location>
</feature>
<feature type="transmembrane region" description="Helical" evidence="6">
    <location>
        <begin position="340"/>
        <end position="366"/>
    </location>
</feature>
<dbReference type="CDD" id="cd17321">
    <property type="entry name" value="MFS_MMR_MDR_like"/>
    <property type="match status" value="1"/>
</dbReference>
<name>A0A8J4E045_9ACTN</name>
<dbReference type="AlphaFoldDB" id="A0A8J4E045"/>
<evidence type="ECO:0000256" key="3">
    <source>
        <dbReference type="ARBA" id="ARBA00022692"/>
    </source>
</evidence>
<keyword evidence="9" id="KW-1185">Reference proteome</keyword>
<dbReference type="RefSeq" id="WP_239151707.1">
    <property type="nucleotide sequence ID" value="NZ_BOPG01000024.1"/>
</dbReference>
<proteinExistence type="predicted"/>
<dbReference type="InterPro" id="IPR036259">
    <property type="entry name" value="MFS_trans_sf"/>
</dbReference>
<evidence type="ECO:0000256" key="6">
    <source>
        <dbReference type="SAM" id="Phobius"/>
    </source>
</evidence>
<feature type="transmembrane region" description="Helical" evidence="6">
    <location>
        <begin position="128"/>
        <end position="150"/>
    </location>
</feature>
<comment type="caution">
    <text evidence="8">The sequence shown here is derived from an EMBL/GenBank/DDBJ whole genome shotgun (WGS) entry which is preliminary data.</text>
</comment>
<dbReference type="Proteomes" id="UP000612585">
    <property type="component" value="Unassembled WGS sequence"/>
</dbReference>
<feature type="transmembrane region" description="Helical" evidence="6">
    <location>
        <begin position="216"/>
        <end position="234"/>
    </location>
</feature>
<protein>
    <submittedName>
        <fullName evidence="8">MFS transporter</fullName>
    </submittedName>
</protein>
<evidence type="ECO:0000313" key="8">
    <source>
        <dbReference type="EMBL" id="GIJ56396.1"/>
    </source>
</evidence>
<feature type="transmembrane region" description="Helical" evidence="6">
    <location>
        <begin position="314"/>
        <end position="334"/>
    </location>
</feature>
<keyword evidence="3 6" id="KW-0812">Transmembrane</keyword>
<feature type="domain" description="Major facilitator superfamily (MFS) profile" evidence="7">
    <location>
        <begin position="3"/>
        <end position="435"/>
    </location>
</feature>
<keyword evidence="2" id="KW-0813">Transport</keyword>
<accession>A0A8J4E045</accession>
<dbReference type="PRINTS" id="PR01036">
    <property type="entry name" value="TCRTETB"/>
</dbReference>
<sequence length="444" mass="44040">MKPLTGISLGYFMVLLDMTVLSVAEPDLARSLHASLAGLQWVVTAYTVAFAALLLGAGAVADRYGAHQVFRAGVAGFGLGSLLCALAPDIWTLVALRALLGAAAAAVVPASMAMITRLFPRPADRARAVAVWAATSGAALAAGPVVGGVLVDAAGWRAIFLVNGPLAAVVLVLVAGRSVRCPTGFRKIDWTTQLTAVAALALLTDALIALGAGAPAHAATAAVAFVAAATLFAVRERRSAAPVLVRTTPDLRTALLAGAAVNFAMSGVLFVLPLLLTARLSPVATGLAFLPMTVPFAVNPLLTGRLVARVGPRPPVLAGLALLTVAGLVLGAAVATDAGYPVLVVGLVGTGFGVSLALPALVTLVVTTAPAGTAGAAGGLLNAVRQVGATVGVAVTGGFVTGGFGTGRGDAALVLCAVVCAAAGLGVARRRTADTSRREGVSRG</sequence>
<feature type="transmembrane region" description="Helical" evidence="6">
    <location>
        <begin position="156"/>
        <end position="176"/>
    </location>
</feature>
<dbReference type="Pfam" id="PF07690">
    <property type="entry name" value="MFS_1"/>
    <property type="match status" value="1"/>
</dbReference>
<feature type="transmembrane region" description="Helical" evidence="6">
    <location>
        <begin position="254"/>
        <end position="276"/>
    </location>
</feature>
<dbReference type="Gene3D" id="1.20.1250.20">
    <property type="entry name" value="MFS general substrate transporter like domains"/>
    <property type="match status" value="2"/>
</dbReference>
<dbReference type="SUPFAM" id="SSF103473">
    <property type="entry name" value="MFS general substrate transporter"/>
    <property type="match status" value="1"/>
</dbReference>
<dbReference type="GO" id="GO:0022857">
    <property type="term" value="F:transmembrane transporter activity"/>
    <property type="evidence" value="ECO:0007669"/>
    <property type="project" value="InterPro"/>
</dbReference>
<evidence type="ECO:0000256" key="5">
    <source>
        <dbReference type="ARBA" id="ARBA00023136"/>
    </source>
</evidence>
<evidence type="ECO:0000256" key="4">
    <source>
        <dbReference type="ARBA" id="ARBA00022989"/>
    </source>
</evidence>
<dbReference type="InterPro" id="IPR020846">
    <property type="entry name" value="MFS_dom"/>
</dbReference>
<dbReference type="EMBL" id="BOPG01000024">
    <property type="protein sequence ID" value="GIJ56396.1"/>
    <property type="molecule type" value="Genomic_DNA"/>
</dbReference>
<comment type="subcellular location">
    <subcellularLocation>
        <location evidence="1">Cell membrane</location>
        <topology evidence="1">Multi-pass membrane protein</topology>
    </subcellularLocation>
</comment>
<feature type="transmembrane region" description="Helical" evidence="6">
    <location>
        <begin position="69"/>
        <end position="88"/>
    </location>
</feature>